<reference evidence="2" key="1">
    <citation type="submission" date="2021-11" db="EMBL/GenBank/DDBJ databases">
        <authorList>
            <person name="Schell T."/>
        </authorList>
    </citation>
    <scope>NUCLEOTIDE SEQUENCE</scope>
    <source>
        <strain evidence="2">M5</strain>
    </source>
</reference>
<feature type="compositionally biased region" description="Basic and acidic residues" evidence="1">
    <location>
        <begin position="410"/>
        <end position="419"/>
    </location>
</feature>
<dbReference type="SUPFAM" id="SSF53098">
    <property type="entry name" value="Ribonuclease H-like"/>
    <property type="match status" value="1"/>
</dbReference>
<dbReference type="Proteomes" id="UP000789390">
    <property type="component" value="Unassembled WGS sequence"/>
</dbReference>
<dbReference type="AlphaFoldDB" id="A0A8J2VZZ2"/>
<dbReference type="OrthoDB" id="6630171at2759"/>
<evidence type="ECO:0000313" key="2">
    <source>
        <dbReference type="EMBL" id="CAH0100218.1"/>
    </source>
</evidence>
<comment type="caution">
    <text evidence="2">The sequence shown here is derived from an EMBL/GenBank/DDBJ whole genome shotgun (WGS) entry which is preliminary data.</text>
</comment>
<gene>
    <name evidence="2" type="ORF">DGAL_LOCUS2440</name>
</gene>
<dbReference type="EMBL" id="CAKKLH010000034">
    <property type="protein sequence ID" value="CAH0100218.1"/>
    <property type="molecule type" value="Genomic_DNA"/>
</dbReference>
<keyword evidence="3" id="KW-1185">Reference proteome</keyword>
<evidence type="ECO:0008006" key="4">
    <source>
        <dbReference type="Google" id="ProtNLM"/>
    </source>
</evidence>
<name>A0A8J2VZZ2_9CRUS</name>
<dbReference type="PANTHER" id="PTHR47501">
    <property type="entry name" value="TRANSPOSASE-RELATED"/>
    <property type="match status" value="1"/>
</dbReference>
<protein>
    <recommendedName>
        <fullName evidence="4">HAT C-terminal dimerisation domain-containing protein</fullName>
    </recommendedName>
</protein>
<accession>A0A8J2VZZ2</accession>
<evidence type="ECO:0000313" key="3">
    <source>
        <dbReference type="Proteomes" id="UP000789390"/>
    </source>
</evidence>
<sequence length="538" mass="61244">MDSSVTSELESNSEPNSSSSVTSLSTAYHITPVSPTSNTNVKRLLLPPEFFQFIEDVPGKPASYYKCTFPGCKPKKDKHGQDKHLVVYHETRGNGKRHFCDHDPNGEHKKKWADALKAMKEHSVQNLNSNRTPTLQKTIIITQQDLNVWVLNCLIVDVMPLYSTKLSQNWLQISSYSVVPQTRVLQSTHGLLVEEVILGKLYIAKLIEDIHVEFLVTSKLRASTTDSGSNFCKCFRERGATSNFSDDDEDFSDSESDDDDMIFIDLGEILGHVDDCPFDKCPPDFAPIAPRLEEQFMKEYVIVMQSVVDGLNILQGDKNVGLGYLLPTLSVLKTNLRLLQDDPSIVHCQPLITSLLTSINIRFYDIFQDKECWLAAISNPVFKLLWLDDEDEFKKARAYISSAFERNRDQLDDNSKTSDEDTDETASSKSDLSPAKRRKLNINFFAKLKKKNSQNNTFDELDSYFKHCKNLEDLKNYPTVQKNYKRFNVPLPSSASVERLFSQGGLIYVPKRTNLTDRHFEMLLFLKVNDPAFTVWSS</sequence>
<proteinExistence type="predicted"/>
<organism evidence="2 3">
    <name type="scientific">Daphnia galeata</name>
    <dbReference type="NCBI Taxonomy" id="27404"/>
    <lineage>
        <taxon>Eukaryota</taxon>
        <taxon>Metazoa</taxon>
        <taxon>Ecdysozoa</taxon>
        <taxon>Arthropoda</taxon>
        <taxon>Crustacea</taxon>
        <taxon>Branchiopoda</taxon>
        <taxon>Diplostraca</taxon>
        <taxon>Cladocera</taxon>
        <taxon>Anomopoda</taxon>
        <taxon>Daphniidae</taxon>
        <taxon>Daphnia</taxon>
    </lineage>
</organism>
<feature type="region of interest" description="Disordered" evidence="1">
    <location>
        <begin position="1"/>
        <end position="23"/>
    </location>
</feature>
<feature type="region of interest" description="Disordered" evidence="1">
    <location>
        <begin position="410"/>
        <end position="434"/>
    </location>
</feature>
<evidence type="ECO:0000256" key="1">
    <source>
        <dbReference type="SAM" id="MobiDB-lite"/>
    </source>
</evidence>
<dbReference type="InterPro" id="IPR012337">
    <property type="entry name" value="RNaseH-like_sf"/>
</dbReference>